<protein>
    <submittedName>
        <fullName evidence="3">Diguanylate cyclase</fullName>
    </submittedName>
</protein>
<dbReference type="PROSITE" id="PS50887">
    <property type="entry name" value="GGDEF"/>
    <property type="match status" value="1"/>
</dbReference>
<dbReference type="InterPro" id="IPR027417">
    <property type="entry name" value="P-loop_NTPase"/>
</dbReference>
<dbReference type="SMART" id="SM00028">
    <property type="entry name" value="TPR"/>
    <property type="match status" value="5"/>
</dbReference>
<proteinExistence type="predicted"/>
<dbReference type="EMBL" id="DRIG01000014">
    <property type="protein sequence ID" value="HEC77717.1"/>
    <property type="molecule type" value="Genomic_DNA"/>
</dbReference>
<dbReference type="InterPro" id="IPR043128">
    <property type="entry name" value="Rev_trsase/Diguanyl_cyclase"/>
</dbReference>
<dbReference type="PANTHER" id="PTHR35807:SF2">
    <property type="entry name" value="TRANSCRIPTIONAL ACTIVATOR DOMAIN"/>
    <property type="match status" value="1"/>
</dbReference>
<dbReference type="Pfam" id="PF17874">
    <property type="entry name" value="TPR_MalT"/>
    <property type="match status" value="1"/>
</dbReference>
<evidence type="ECO:0000259" key="2">
    <source>
        <dbReference type="PROSITE" id="PS50887"/>
    </source>
</evidence>
<evidence type="ECO:0000313" key="3">
    <source>
        <dbReference type="EMBL" id="HEC77717.1"/>
    </source>
</evidence>
<dbReference type="SMART" id="SM01043">
    <property type="entry name" value="BTAD"/>
    <property type="match status" value="1"/>
</dbReference>
<dbReference type="Pfam" id="PF00990">
    <property type="entry name" value="GGDEF"/>
    <property type="match status" value="1"/>
</dbReference>
<dbReference type="InterPro" id="IPR019734">
    <property type="entry name" value="TPR_rpt"/>
</dbReference>
<dbReference type="InterPro" id="IPR029787">
    <property type="entry name" value="Nucleotide_cyclase"/>
</dbReference>
<organism evidence="3 4">
    <name type="scientific">candidate division WOR-3 bacterium</name>
    <dbReference type="NCBI Taxonomy" id="2052148"/>
    <lineage>
        <taxon>Bacteria</taxon>
        <taxon>Bacteria division WOR-3</taxon>
    </lineage>
</organism>
<dbReference type="InterPro" id="IPR041617">
    <property type="entry name" value="TPR_MalT"/>
</dbReference>
<dbReference type="InterPro" id="IPR036388">
    <property type="entry name" value="WH-like_DNA-bd_sf"/>
</dbReference>
<dbReference type="SUPFAM" id="SSF48452">
    <property type="entry name" value="TPR-like"/>
    <property type="match status" value="3"/>
</dbReference>
<dbReference type="Gene3D" id="3.40.50.300">
    <property type="entry name" value="P-loop containing nucleotide triphosphate hydrolases"/>
    <property type="match status" value="1"/>
</dbReference>
<gene>
    <name evidence="3" type="ORF">ENI34_01065</name>
</gene>
<keyword evidence="1" id="KW-0802">TPR repeat</keyword>
<dbReference type="InterPro" id="IPR000160">
    <property type="entry name" value="GGDEF_dom"/>
</dbReference>
<comment type="caution">
    <text evidence="3">The sequence shown here is derived from an EMBL/GenBank/DDBJ whole genome shotgun (WGS) entry which is preliminary data.</text>
</comment>
<dbReference type="SUPFAM" id="SSF55073">
    <property type="entry name" value="Nucleotide cyclase"/>
    <property type="match status" value="1"/>
</dbReference>
<dbReference type="SUPFAM" id="SSF52540">
    <property type="entry name" value="P-loop containing nucleoside triphosphate hydrolases"/>
    <property type="match status" value="1"/>
</dbReference>
<dbReference type="InterPro" id="IPR011990">
    <property type="entry name" value="TPR-like_helical_dom_sf"/>
</dbReference>
<accession>A0A9C9EKU9</accession>
<feature type="domain" description="GGDEF" evidence="2">
    <location>
        <begin position="34"/>
        <end position="171"/>
    </location>
</feature>
<dbReference type="Gene3D" id="1.25.40.10">
    <property type="entry name" value="Tetratricopeptide repeat domain"/>
    <property type="match status" value="4"/>
</dbReference>
<dbReference type="Gene3D" id="3.30.70.270">
    <property type="match status" value="1"/>
</dbReference>
<reference evidence="3" key="1">
    <citation type="journal article" date="2020" name="mSystems">
        <title>Genome- and Community-Level Interaction Insights into Carbon Utilization and Element Cycling Functions of Hydrothermarchaeota in Hydrothermal Sediment.</title>
        <authorList>
            <person name="Zhou Z."/>
            <person name="Liu Y."/>
            <person name="Xu W."/>
            <person name="Pan J."/>
            <person name="Luo Z.H."/>
            <person name="Li M."/>
        </authorList>
    </citation>
    <scope>NUCLEOTIDE SEQUENCE</scope>
    <source>
        <strain evidence="3">HyVt-388</strain>
    </source>
</reference>
<dbReference type="InterPro" id="IPR051677">
    <property type="entry name" value="AfsR-DnrI-RedD_regulator"/>
</dbReference>
<dbReference type="Gene3D" id="1.10.10.10">
    <property type="entry name" value="Winged helix-like DNA-binding domain superfamily/Winged helix DNA-binding domain"/>
    <property type="match status" value="1"/>
</dbReference>
<dbReference type="InterPro" id="IPR005158">
    <property type="entry name" value="BTAD"/>
</dbReference>
<sequence length="1241" mass="145000">MSRAAEENKKSSEKPITRNFRKKLTEEINLAKKNTRCLSIILIELYKCFLDSNRVTEKIPERTVKDFKKILHRILRANDTYEFLGSNRVGLIIVGADRDDTTIVRKLISEEVSKGIFHHNPEKPSVIKIAIGSASFPQDAVTIPDLLKAAESRLKKQTKQLYTKSVSKIDSSITYFRNISKFTPPVMPQKILMRSGILKRIKNAEKKRFTFISSGPGFGKTTILYEYTKRVKKKTVWLKLDESDRNPLVFLSDFLTGINLHYKNFGRKTRALLQGDMEIEYLINSLIQEINTFRDGRMIYILDDFQQIEQNQQTVDIIYKIIDCCPNNLHLIITSRKRIPKFLHKFVVDDEALLLTEKDLRLDLAETKKMAEILKVPITPQKIKKIWEETRGWAFAIKSMLALKIETNRTTEDIFDYISEEIYNRFSRRMKHLLLSLAFFPFFNTQILKKSLAENFDERTEQELLNLPFLEVTSGEIINYTFHPLFKNYLMMRAKNDMSDYEIKKCKEKVAEYYEKNGDYDNAIELFIEAGNYRKAIKNINIIGTDIADAGNISKLTSWLDRIPKKLTETTPKLLILWALTEERRGNFKISKELITRAEKVLKGLKKNRGLYAHLFVAKATILKHQGKLNPALRMAKLAYDSSRNQETKIFAFVIMSLCYFHKYNFKEAIKTGEQGLQIADSIMSRASQYFLNNLGTIFLHNGELNKAQTYLNRCINEAKQLNRTYQYIVALGNYTKVLIHLGDFSNAEKMNEEALGFSKKYKFANLEIQNLNSRALLSILQGRYEKALRYHSRALEIAEEYKNKYLITICNLKIASLYSILKDPDEIKRHLDSIEKLISQKTDSREFIQYLIIKARCELMQHNLRKVKKRIERISRLAKRMKILDYIIQGNLLRYQFEKEYDRTKEAHHYLKKMLDIIERTECNGLFLHQVLLTPELLIDALEFSDKKSYLISFINNFILSSEEVSEAVMNQLSPEQKEEILSLGQPTIKEYHLTAYLFGEPRVYMGNRPLSGEYWLRKKVKQLLCLLLLYKEGITKDKLQALFWPKSNRPNADRNFWNTLYYLRKTLEQGNGTRKIITRRNNRIIIEPSLKIFTDIEQFQHLVNRANYHLQNNDVDRATAEFEKALILYSSDLLEPYYENWIEQKRAYYKSLKEEAALKLAKLYLEGGKFRKAFDVYTEILESDPLSEEAVIGLLKAGQKPQLKAEAVKRYKKYAKKLKAELAVEPSPELQKAYQNLTA</sequence>
<evidence type="ECO:0000313" key="4">
    <source>
        <dbReference type="Proteomes" id="UP000885826"/>
    </source>
</evidence>
<evidence type="ECO:0000256" key="1">
    <source>
        <dbReference type="PROSITE-ProRule" id="PRU00339"/>
    </source>
</evidence>
<dbReference type="AlphaFoldDB" id="A0A9C9EKU9"/>
<dbReference type="Proteomes" id="UP000885826">
    <property type="component" value="Unassembled WGS sequence"/>
</dbReference>
<name>A0A9C9EKU9_UNCW3</name>
<feature type="repeat" description="TPR" evidence="1">
    <location>
        <begin position="1156"/>
        <end position="1189"/>
    </location>
</feature>
<dbReference type="PROSITE" id="PS50005">
    <property type="entry name" value="TPR"/>
    <property type="match status" value="1"/>
</dbReference>
<dbReference type="Pfam" id="PF03704">
    <property type="entry name" value="BTAD"/>
    <property type="match status" value="1"/>
</dbReference>
<dbReference type="PANTHER" id="PTHR35807">
    <property type="entry name" value="TRANSCRIPTIONAL REGULATOR REDD-RELATED"/>
    <property type="match status" value="1"/>
</dbReference>